<sequence>MPAPYDTDTTANELVNDYNHLIKDKVVLTTGVSSGSLGGFFVRSIAKAKPAWLILGARNAEKLQQTASDIVTAYPDVKVRKLKVDLGSLRVCVMQLPR</sequence>
<name>A0A9W4P439_9EURO</name>
<organism evidence="1 2">
    <name type="scientific">Penicillium egyptiacum</name>
    <dbReference type="NCBI Taxonomy" id="1303716"/>
    <lineage>
        <taxon>Eukaryota</taxon>
        <taxon>Fungi</taxon>
        <taxon>Dikarya</taxon>
        <taxon>Ascomycota</taxon>
        <taxon>Pezizomycotina</taxon>
        <taxon>Eurotiomycetes</taxon>
        <taxon>Eurotiomycetidae</taxon>
        <taxon>Eurotiales</taxon>
        <taxon>Aspergillaceae</taxon>
        <taxon>Penicillium</taxon>
    </lineage>
</organism>
<accession>A0A9W4P439</accession>
<dbReference type="Proteomes" id="UP001154252">
    <property type="component" value="Unassembled WGS sequence"/>
</dbReference>
<gene>
    <name evidence="1" type="ORF">PEGY_LOCUS3811</name>
</gene>
<dbReference type="Gene3D" id="3.40.50.720">
    <property type="entry name" value="NAD(P)-binding Rossmann-like Domain"/>
    <property type="match status" value="1"/>
</dbReference>
<dbReference type="AlphaFoldDB" id="A0A9W4P439"/>
<proteinExistence type="predicted"/>
<comment type="caution">
    <text evidence="1">The sequence shown here is derived from an EMBL/GenBank/DDBJ whole genome shotgun (WGS) entry which is preliminary data.</text>
</comment>
<dbReference type="SUPFAM" id="SSF51735">
    <property type="entry name" value="NAD(P)-binding Rossmann-fold domains"/>
    <property type="match status" value="1"/>
</dbReference>
<dbReference type="EMBL" id="CAJVRC010000848">
    <property type="protein sequence ID" value="CAG8894254.1"/>
    <property type="molecule type" value="Genomic_DNA"/>
</dbReference>
<reference evidence="1" key="1">
    <citation type="submission" date="2021-07" db="EMBL/GenBank/DDBJ databases">
        <authorList>
            <person name="Branca A.L. A."/>
        </authorList>
    </citation>
    <scope>NUCLEOTIDE SEQUENCE</scope>
</reference>
<evidence type="ECO:0000313" key="2">
    <source>
        <dbReference type="Proteomes" id="UP001154252"/>
    </source>
</evidence>
<evidence type="ECO:0000313" key="1">
    <source>
        <dbReference type="EMBL" id="CAG8894254.1"/>
    </source>
</evidence>
<protein>
    <submittedName>
        <fullName evidence="1">Uncharacterized protein</fullName>
    </submittedName>
</protein>
<keyword evidence="2" id="KW-1185">Reference proteome</keyword>
<dbReference type="InterPro" id="IPR036291">
    <property type="entry name" value="NAD(P)-bd_dom_sf"/>
</dbReference>